<feature type="transmembrane region" description="Helical" evidence="1">
    <location>
        <begin position="6"/>
        <end position="25"/>
    </location>
</feature>
<dbReference type="EMBL" id="KV925219">
    <property type="protein sequence ID" value="PIO36139.1"/>
    <property type="molecule type" value="Genomic_DNA"/>
</dbReference>
<keyword evidence="1" id="KW-0812">Transmembrane</keyword>
<dbReference type="AlphaFoldDB" id="A0A2G9S7H5"/>
<keyword evidence="1" id="KW-0472">Membrane</keyword>
<dbReference type="Proteomes" id="UP000228934">
    <property type="component" value="Unassembled WGS sequence"/>
</dbReference>
<keyword evidence="1" id="KW-1133">Transmembrane helix</keyword>
<evidence type="ECO:0000313" key="3">
    <source>
        <dbReference type="Proteomes" id="UP000228934"/>
    </source>
</evidence>
<evidence type="ECO:0000313" key="2">
    <source>
        <dbReference type="EMBL" id="PIO36139.1"/>
    </source>
</evidence>
<organism evidence="2 3">
    <name type="scientific">Aquarana catesbeiana</name>
    <name type="common">American bullfrog</name>
    <name type="synonym">Rana catesbeiana</name>
    <dbReference type="NCBI Taxonomy" id="8400"/>
    <lineage>
        <taxon>Eukaryota</taxon>
        <taxon>Metazoa</taxon>
        <taxon>Chordata</taxon>
        <taxon>Craniata</taxon>
        <taxon>Vertebrata</taxon>
        <taxon>Euteleostomi</taxon>
        <taxon>Amphibia</taxon>
        <taxon>Batrachia</taxon>
        <taxon>Anura</taxon>
        <taxon>Neobatrachia</taxon>
        <taxon>Ranoidea</taxon>
        <taxon>Ranidae</taxon>
        <taxon>Aquarana</taxon>
    </lineage>
</organism>
<accession>A0A2G9S7H5</accession>
<keyword evidence="3" id="KW-1185">Reference proteome</keyword>
<sequence length="32" mass="3491">MPSVIYQALSGCVLLVAVLILLHHIRTECIAN</sequence>
<proteinExistence type="predicted"/>
<reference evidence="3" key="1">
    <citation type="journal article" date="2017" name="Nat. Commun.">
        <title>The North American bullfrog draft genome provides insight into hormonal regulation of long noncoding RNA.</title>
        <authorList>
            <person name="Hammond S.A."/>
            <person name="Warren R.L."/>
            <person name="Vandervalk B.P."/>
            <person name="Kucuk E."/>
            <person name="Khan H."/>
            <person name="Gibb E.A."/>
            <person name="Pandoh P."/>
            <person name="Kirk H."/>
            <person name="Zhao Y."/>
            <person name="Jones M."/>
            <person name="Mungall A.J."/>
            <person name="Coope R."/>
            <person name="Pleasance S."/>
            <person name="Moore R.A."/>
            <person name="Holt R.A."/>
            <person name="Round J.M."/>
            <person name="Ohora S."/>
            <person name="Walle B.V."/>
            <person name="Veldhoen N."/>
            <person name="Helbing C.C."/>
            <person name="Birol I."/>
        </authorList>
    </citation>
    <scope>NUCLEOTIDE SEQUENCE [LARGE SCALE GENOMIC DNA]</scope>
</reference>
<evidence type="ECO:0000256" key="1">
    <source>
        <dbReference type="SAM" id="Phobius"/>
    </source>
</evidence>
<protein>
    <submittedName>
        <fullName evidence="2">Uncharacterized protein</fullName>
    </submittedName>
</protein>
<gene>
    <name evidence="2" type="ORF">AB205_0149170</name>
</gene>
<name>A0A2G9S7H5_AQUCT</name>